<reference evidence="6" key="1">
    <citation type="journal article" date="2019" name="Int. J. Syst. Evol. Microbiol.">
        <title>The Global Catalogue of Microorganisms (GCM) 10K type strain sequencing project: providing services to taxonomists for standard genome sequencing and annotation.</title>
        <authorList>
            <consortium name="The Broad Institute Genomics Platform"/>
            <consortium name="The Broad Institute Genome Sequencing Center for Infectious Disease"/>
            <person name="Wu L."/>
            <person name="Ma J."/>
        </authorList>
    </citation>
    <scope>NUCLEOTIDE SEQUENCE [LARGE SCALE GENOMIC DNA]</scope>
    <source>
        <strain evidence="6">JCM 4087</strain>
    </source>
</reference>
<dbReference type="PANTHER" id="PTHR35303">
    <property type="entry name" value="OS02G0197800 PROTEIN"/>
    <property type="match status" value="1"/>
</dbReference>
<accession>A0ABW1EA26</accession>
<evidence type="ECO:0000256" key="3">
    <source>
        <dbReference type="SAM" id="MobiDB-lite"/>
    </source>
</evidence>
<dbReference type="Proteomes" id="UP001596091">
    <property type="component" value="Unassembled WGS sequence"/>
</dbReference>
<gene>
    <name evidence="5" type="ORF">ACFPT7_02640</name>
</gene>
<protein>
    <submittedName>
        <fullName evidence="5">DUF971 domain-containing protein</fullName>
    </submittedName>
</protein>
<organism evidence="5 6">
    <name type="scientific">Acidicapsa dinghuensis</name>
    <dbReference type="NCBI Taxonomy" id="2218256"/>
    <lineage>
        <taxon>Bacteria</taxon>
        <taxon>Pseudomonadati</taxon>
        <taxon>Acidobacteriota</taxon>
        <taxon>Terriglobia</taxon>
        <taxon>Terriglobales</taxon>
        <taxon>Acidobacteriaceae</taxon>
        <taxon>Acidicapsa</taxon>
    </lineage>
</organism>
<feature type="domain" description="Gamma-butyrobetaine hydroxylase-like N-terminal" evidence="4">
    <location>
        <begin position="41"/>
        <end position="134"/>
    </location>
</feature>
<evidence type="ECO:0000259" key="4">
    <source>
        <dbReference type="Pfam" id="PF06155"/>
    </source>
</evidence>
<evidence type="ECO:0000313" key="6">
    <source>
        <dbReference type="Proteomes" id="UP001596091"/>
    </source>
</evidence>
<dbReference type="Pfam" id="PF06155">
    <property type="entry name" value="GBBH-like_N"/>
    <property type="match status" value="1"/>
</dbReference>
<keyword evidence="1" id="KW-0479">Metal-binding</keyword>
<keyword evidence="6" id="KW-1185">Reference proteome</keyword>
<evidence type="ECO:0000313" key="5">
    <source>
        <dbReference type="EMBL" id="MFC5861184.1"/>
    </source>
</evidence>
<feature type="compositionally biased region" description="Basic and acidic residues" evidence="3">
    <location>
        <begin position="1"/>
        <end position="24"/>
    </location>
</feature>
<dbReference type="InterPro" id="IPR010376">
    <property type="entry name" value="GBBH-like_N"/>
</dbReference>
<sequence length="150" mass="17277">MSHEGIRFLTEEEQKRQDREDRRAAGLTKQALTPAKVKVHKTEGTGMEIEWEDGHRSHWSFAWLRSACPCATCVEERQLEGREAGVPKSKPKQLLQMYEPPARPASAHPVGRYAIQFNWMDGHSSGIYSWDFLRRHCQCEDCRLGRSVPN</sequence>
<keyword evidence="2" id="KW-0408">Iron</keyword>
<evidence type="ECO:0000256" key="1">
    <source>
        <dbReference type="ARBA" id="ARBA00022723"/>
    </source>
</evidence>
<evidence type="ECO:0000256" key="2">
    <source>
        <dbReference type="ARBA" id="ARBA00023004"/>
    </source>
</evidence>
<comment type="caution">
    <text evidence="5">The sequence shown here is derived from an EMBL/GenBank/DDBJ whole genome shotgun (WGS) entry which is preliminary data.</text>
</comment>
<name>A0ABW1EA26_9BACT</name>
<dbReference type="RefSeq" id="WP_263334239.1">
    <property type="nucleotide sequence ID" value="NZ_JAGSYH010000002.1"/>
</dbReference>
<dbReference type="InterPro" id="IPR038492">
    <property type="entry name" value="GBBH-like_N_sf"/>
</dbReference>
<dbReference type="EMBL" id="JBHSPH010000001">
    <property type="protein sequence ID" value="MFC5861184.1"/>
    <property type="molecule type" value="Genomic_DNA"/>
</dbReference>
<proteinExistence type="predicted"/>
<dbReference type="Gene3D" id="3.30.2020.30">
    <property type="match status" value="1"/>
</dbReference>
<feature type="region of interest" description="Disordered" evidence="3">
    <location>
        <begin position="1"/>
        <end position="25"/>
    </location>
</feature>